<dbReference type="PANTHER" id="PTHR47331:SF1">
    <property type="entry name" value="GAG-LIKE PROTEIN"/>
    <property type="match status" value="1"/>
</dbReference>
<organism evidence="1 2">
    <name type="scientific">Araneus ventricosus</name>
    <name type="common">Orbweaver spider</name>
    <name type="synonym">Epeira ventricosa</name>
    <dbReference type="NCBI Taxonomy" id="182803"/>
    <lineage>
        <taxon>Eukaryota</taxon>
        <taxon>Metazoa</taxon>
        <taxon>Ecdysozoa</taxon>
        <taxon>Arthropoda</taxon>
        <taxon>Chelicerata</taxon>
        <taxon>Arachnida</taxon>
        <taxon>Araneae</taxon>
        <taxon>Araneomorphae</taxon>
        <taxon>Entelegynae</taxon>
        <taxon>Araneoidea</taxon>
        <taxon>Araneidae</taxon>
        <taxon>Araneus</taxon>
    </lineage>
</organism>
<dbReference type="EMBL" id="BGPR01000653">
    <property type="protein sequence ID" value="GBM30188.1"/>
    <property type="molecule type" value="Genomic_DNA"/>
</dbReference>
<protein>
    <submittedName>
        <fullName evidence="1">Uncharacterized protein</fullName>
    </submittedName>
</protein>
<dbReference type="OrthoDB" id="6437258at2759"/>
<dbReference type="Proteomes" id="UP000499080">
    <property type="component" value="Unassembled WGS sequence"/>
</dbReference>
<evidence type="ECO:0000313" key="1">
    <source>
        <dbReference type="EMBL" id="GBM30188.1"/>
    </source>
</evidence>
<dbReference type="Pfam" id="PF05380">
    <property type="entry name" value="Peptidase_A17"/>
    <property type="match status" value="1"/>
</dbReference>
<evidence type="ECO:0000313" key="2">
    <source>
        <dbReference type="Proteomes" id="UP000499080"/>
    </source>
</evidence>
<accession>A0A4Y2EPU5</accession>
<dbReference type="InterPro" id="IPR008042">
    <property type="entry name" value="Retrotrans_Pao"/>
</dbReference>
<gene>
    <name evidence="1" type="ORF">AVEN_134226_1</name>
</gene>
<dbReference type="PANTHER" id="PTHR47331">
    <property type="entry name" value="PHD-TYPE DOMAIN-CONTAINING PROTEIN"/>
    <property type="match status" value="1"/>
</dbReference>
<sequence>MRTNEFRSKYQQYFLPHHAVVREQKDSTKVRIVFDASSKYKEYAKACEMLKELYVEDLINGTSDITEAIQLSNEMIYLHSEASMNLRRWETNSPILNEAWKRANVDCRKTSEELGAPLKILGIIWDNMNNNLTFDIKQFEKLRNIVIVTKIIILSTHGMLFDPIDIMNPFTVRMKLLLQTIWELGIPRDECVTSEIKATFIEWLNEIGVLRKYEIPRLYFNEVKWESVELHLFSDAKS</sequence>
<comment type="caution">
    <text evidence="1">The sequence shown here is derived from an EMBL/GenBank/DDBJ whole genome shotgun (WGS) entry which is preliminary data.</text>
</comment>
<proteinExistence type="predicted"/>
<dbReference type="AlphaFoldDB" id="A0A4Y2EPU5"/>
<keyword evidence="2" id="KW-1185">Reference proteome</keyword>
<reference evidence="1 2" key="1">
    <citation type="journal article" date="2019" name="Sci. Rep.">
        <title>Orb-weaving spider Araneus ventricosus genome elucidates the spidroin gene catalogue.</title>
        <authorList>
            <person name="Kono N."/>
            <person name="Nakamura H."/>
            <person name="Ohtoshi R."/>
            <person name="Moran D.A.P."/>
            <person name="Shinohara A."/>
            <person name="Yoshida Y."/>
            <person name="Fujiwara M."/>
            <person name="Mori M."/>
            <person name="Tomita M."/>
            <person name="Arakawa K."/>
        </authorList>
    </citation>
    <scope>NUCLEOTIDE SEQUENCE [LARGE SCALE GENOMIC DNA]</scope>
</reference>
<name>A0A4Y2EPU5_ARAVE</name>